<keyword evidence="1" id="KW-1133">Transmembrane helix</keyword>
<sequence>MLELFQIGALIFGIIMLFVLILQIDEKYIEIKVFLIFFMVIFIISIILALFFVNILGIE</sequence>
<accession>A0A0F9CLB1</accession>
<feature type="transmembrane region" description="Helical" evidence="1">
    <location>
        <begin position="34"/>
        <end position="58"/>
    </location>
</feature>
<dbReference type="AlphaFoldDB" id="A0A0F9CLB1"/>
<organism evidence="2">
    <name type="scientific">marine sediment metagenome</name>
    <dbReference type="NCBI Taxonomy" id="412755"/>
    <lineage>
        <taxon>unclassified sequences</taxon>
        <taxon>metagenomes</taxon>
        <taxon>ecological metagenomes</taxon>
    </lineage>
</organism>
<protein>
    <submittedName>
        <fullName evidence="2">Uncharacterized protein</fullName>
    </submittedName>
</protein>
<keyword evidence="1" id="KW-0472">Membrane</keyword>
<name>A0A0F9CLB1_9ZZZZ</name>
<feature type="transmembrane region" description="Helical" evidence="1">
    <location>
        <begin position="6"/>
        <end position="22"/>
    </location>
</feature>
<gene>
    <name evidence="2" type="ORF">LCGC14_2310380</name>
</gene>
<reference evidence="2" key="1">
    <citation type="journal article" date="2015" name="Nature">
        <title>Complex archaea that bridge the gap between prokaryotes and eukaryotes.</title>
        <authorList>
            <person name="Spang A."/>
            <person name="Saw J.H."/>
            <person name="Jorgensen S.L."/>
            <person name="Zaremba-Niedzwiedzka K."/>
            <person name="Martijn J."/>
            <person name="Lind A.E."/>
            <person name="van Eijk R."/>
            <person name="Schleper C."/>
            <person name="Guy L."/>
            <person name="Ettema T.J."/>
        </authorList>
    </citation>
    <scope>NUCLEOTIDE SEQUENCE</scope>
</reference>
<comment type="caution">
    <text evidence="2">The sequence shown here is derived from an EMBL/GenBank/DDBJ whole genome shotgun (WGS) entry which is preliminary data.</text>
</comment>
<proteinExistence type="predicted"/>
<dbReference type="EMBL" id="LAZR01032775">
    <property type="protein sequence ID" value="KKL49949.1"/>
    <property type="molecule type" value="Genomic_DNA"/>
</dbReference>
<evidence type="ECO:0000256" key="1">
    <source>
        <dbReference type="SAM" id="Phobius"/>
    </source>
</evidence>
<evidence type="ECO:0000313" key="2">
    <source>
        <dbReference type="EMBL" id="KKL49949.1"/>
    </source>
</evidence>
<keyword evidence="1" id="KW-0812">Transmembrane</keyword>